<organism evidence="1 2">
    <name type="scientific">Halorientalis persicus</name>
    <dbReference type="NCBI Taxonomy" id="1367881"/>
    <lineage>
        <taxon>Archaea</taxon>
        <taxon>Methanobacteriati</taxon>
        <taxon>Methanobacteriota</taxon>
        <taxon>Stenosarchaea group</taxon>
        <taxon>Halobacteria</taxon>
        <taxon>Halobacteriales</taxon>
        <taxon>Haloarculaceae</taxon>
        <taxon>Halorientalis</taxon>
    </lineage>
</organism>
<name>A0A1H8W914_9EURY</name>
<proteinExistence type="predicted"/>
<dbReference type="AlphaFoldDB" id="A0A1H8W914"/>
<accession>A0A1H8W914</accession>
<dbReference type="Proteomes" id="UP000198775">
    <property type="component" value="Unassembled WGS sequence"/>
</dbReference>
<protein>
    <submittedName>
        <fullName evidence="1">Uncharacterized protein</fullName>
    </submittedName>
</protein>
<reference evidence="2" key="1">
    <citation type="submission" date="2016-10" db="EMBL/GenBank/DDBJ databases">
        <authorList>
            <person name="Varghese N."/>
            <person name="Submissions S."/>
        </authorList>
    </citation>
    <scope>NUCLEOTIDE SEQUENCE [LARGE SCALE GENOMIC DNA]</scope>
    <source>
        <strain evidence="2">IBRC-M 10043</strain>
    </source>
</reference>
<gene>
    <name evidence="1" type="ORF">SAMN05216388_10527</name>
</gene>
<keyword evidence="2" id="KW-1185">Reference proteome</keyword>
<sequence>MSGKQERHILSAPNSEYEWFWNLISIAPDWGSSSVCPVRVSDICDVLVPNLKYFSKRESSRFLVLSDMGNSFLKNMLEEATLLPTKTVLATLHFQLNFRREVKLVQVFTEVFPISGLFRAHKTP</sequence>
<evidence type="ECO:0000313" key="1">
    <source>
        <dbReference type="EMBL" id="SEP24165.1"/>
    </source>
</evidence>
<evidence type="ECO:0000313" key="2">
    <source>
        <dbReference type="Proteomes" id="UP000198775"/>
    </source>
</evidence>
<dbReference type="EMBL" id="FOCX01000052">
    <property type="protein sequence ID" value="SEP24165.1"/>
    <property type="molecule type" value="Genomic_DNA"/>
</dbReference>